<evidence type="ECO:0000256" key="2">
    <source>
        <dbReference type="SAM" id="SignalP"/>
    </source>
</evidence>
<proteinExistence type="predicted"/>
<keyword evidence="4" id="KW-1185">Reference proteome</keyword>
<keyword evidence="2" id="KW-0732">Signal</keyword>
<accession>A0A401QAZ1</accession>
<evidence type="ECO:0008006" key="5">
    <source>
        <dbReference type="Google" id="ProtNLM"/>
    </source>
</evidence>
<reference evidence="3 4" key="1">
    <citation type="journal article" date="2018" name="Nat. Ecol. Evol.">
        <title>Shark genomes provide insights into elasmobranch evolution and the origin of vertebrates.</title>
        <authorList>
            <person name="Hara Y"/>
            <person name="Yamaguchi K"/>
            <person name="Onimaru K"/>
            <person name="Kadota M"/>
            <person name="Koyanagi M"/>
            <person name="Keeley SD"/>
            <person name="Tatsumi K"/>
            <person name="Tanaka K"/>
            <person name="Motone F"/>
            <person name="Kageyama Y"/>
            <person name="Nozu R"/>
            <person name="Adachi N"/>
            <person name="Nishimura O"/>
            <person name="Nakagawa R"/>
            <person name="Tanegashima C"/>
            <person name="Kiyatake I"/>
            <person name="Matsumoto R"/>
            <person name="Murakumo K"/>
            <person name="Nishida K"/>
            <person name="Terakita A"/>
            <person name="Kuratani S"/>
            <person name="Sato K"/>
            <person name="Hyodo S Kuraku.S."/>
        </authorList>
    </citation>
    <scope>NUCLEOTIDE SEQUENCE [LARGE SCALE GENOMIC DNA]</scope>
</reference>
<feature type="region of interest" description="Disordered" evidence="1">
    <location>
        <begin position="49"/>
        <end position="88"/>
    </location>
</feature>
<organism evidence="3 4">
    <name type="scientific">Scyliorhinus torazame</name>
    <name type="common">Cloudy catshark</name>
    <name type="synonym">Catulus torazame</name>
    <dbReference type="NCBI Taxonomy" id="75743"/>
    <lineage>
        <taxon>Eukaryota</taxon>
        <taxon>Metazoa</taxon>
        <taxon>Chordata</taxon>
        <taxon>Craniata</taxon>
        <taxon>Vertebrata</taxon>
        <taxon>Chondrichthyes</taxon>
        <taxon>Elasmobranchii</taxon>
        <taxon>Galeomorphii</taxon>
        <taxon>Galeoidea</taxon>
        <taxon>Carcharhiniformes</taxon>
        <taxon>Scyliorhinidae</taxon>
        <taxon>Scyliorhinus</taxon>
    </lineage>
</organism>
<dbReference type="Proteomes" id="UP000288216">
    <property type="component" value="Unassembled WGS sequence"/>
</dbReference>
<evidence type="ECO:0000313" key="3">
    <source>
        <dbReference type="EMBL" id="GCB82532.1"/>
    </source>
</evidence>
<gene>
    <name evidence="3" type="ORF">scyTo_0022348</name>
</gene>
<evidence type="ECO:0000313" key="4">
    <source>
        <dbReference type="Proteomes" id="UP000288216"/>
    </source>
</evidence>
<feature type="non-terminal residue" evidence="3">
    <location>
        <position position="88"/>
    </location>
</feature>
<name>A0A401QAZ1_SCYTO</name>
<evidence type="ECO:0000256" key="1">
    <source>
        <dbReference type="SAM" id="MobiDB-lite"/>
    </source>
</evidence>
<dbReference type="AlphaFoldDB" id="A0A401QAZ1"/>
<feature type="compositionally biased region" description="Low complexity" evidence="1">
    <location>
        <begin position="52"/>
        <end position="61"/>
    </location>
</feature>
<feature type="chain" id="PRO_5019075593" description="Secreted protein" evidence="2">
    <location>
        <begin position="17"/>
        <end position="88"/>
    </location>
</feature>
<dbReference type="EMBL" id="BFAA01022199">
    <property type="protein sequence ID" value="GCB82532.1"/>
    <property type="molecule type" value="Genomic_DNA"/>
</dbReference>
<sequence>MCPLNLIKRFLVLLLRQNELVMMPSTVKRCASNQCHIEHDERLRLCTRPILQQETTTQPQSSEEEGKTEAASQEIVKPEHYIKHPLQN</sequence>
<protein>
    <recommendedName>
        <fullName evidence="5">Secreted protein</fullName>
    </recommendedName>
</protein>
<comment type="caution">
    <text evidence="3">The sequence shown here is derived from an EMBL/GenBank/DDBJ whole genome shotgun (WGS) entry which is preliminary data.</text>
</comment>
<feature type="signal peptide" evidence="2">
    <location>
        <begin position="1"/>
        <end position="16"/>
    </location>
</feature>